<dbReference type="Pfam" id="PF01420">
    <property type="entry name" value="Methylase_S"/>
    <property type="match status" value="1"/>
</dbReference>
<accession>A0A379M2M7</accession>
<dbReference type="CDD" id="cd17267">
    <property type="entry name" value="RMtype1_S_EcoAO83I-TRD1-CR1_like"/>
    <property type="match status" value="1"/>
</dbReference>
<name>A0A379M2M7_9NOCA</name>
<dbReference type="REBASE" id="416385">
    <property type="entry name" value="S.Rgo13296I"/>
</dbReference>
<evidence type="ECO:0000256" key="3">
    <source>
        <dbReference type="ARBA" id="ARBA00023125"/>
    </source>
</evidence>
<keyword evidence="3" id="KW-0238">DNA-binding</keyword>
<evidence type="ECO:0000256" key="1">
    <source>
        <dbReference type="ARBA" id="ARBA00010923"/>
    </source>
</evidence>
<protein>
    <submittedName>
        <fullName evidence="5">Type I restriction-modification system specificity subunit</fullName>
        <ecNumber evidence="5">3.1.21.3</ecNumber>
    </submittedName>
</protein>
<evidence type="ECO:0000313" key="5">
    <source>
        <dbReference type="EMBL" id="SUE15758.1"/>
    </source>
</evidence>
<dbReference type="PANTHER" id="PTHR30408:SF13">
    <property type="entry name" value="TYPE I RESTRICTION ENZYME HINDI SPECIFICITY SUBUNIT"/>
    <property type="match status" value="1"/>
</dbReference>
<evidence type="ECO:0000313" key="6">
    <source>
        <dbReference type="Proteomes" id="UP000254569"/>
    </source>
</evidence>
<feature type="domain" description="Type I restriction modification DNA specificity" evidence="4">
    <location>
        <begin position="5"/>
        <end position="153"/>
    </location>
</feature>
<dbReference type="InterPro" id="IPR000055">
    <property type="entry name" value="Restrct_endonuc_typeI_TRD"/>
</dbReference>
<keyword evidence="5" id="KW-0378">Hydrolase</keyword>
<dbReference type="CDD" id="cd17260">
    <property type="entry name" value="RMtype1_S_EcoEI-TRD1-CR1_like"/>
    <property type="match status" value="1"/>
</dbReference>
<reference evidence="5 6" key="1">
    <citation type="submission" date="2018-06" db="EMBL/GenBank/DDBJ databases">
        <authorList>
            <consortium name="Pathogen Informatics"/>
            <person name="Doyle S."/>
        </authorList>
    </citation>
    <scope>NUCLEOTIDE SEQUENCE [LARGE SCALE GENOMIC DNA]</scope>
    <source>
        <strain evidence="5 6">NCTC13296</strain>
    </source>
</reference>
<dbReference type="RefSeq" id="WP_167352066.1">
    <property type="nucleotide sequence ID" value="NZ_LPZN01000002.1"/>
</dbReference>
<gene>
    <name evidence="5" type="primary">hsdS_1</name>
    <name evidence="5" type="ORF">NCTC13296_02621</name>
</gene>
<sequence length="376" mass="41815">MIDLPNGWELKNLNEVVELKRGFDLPARERRGGPYPVLSAGAAAGWHDSGPIKGPGMVVGRATNLGVPTWSDGDFWPLNTTLYAANFYDNHPRFVFHLFENMDLSGFDSGSVQPMLNRNYIAKLKVLVPPFADQRAIAEVLGALDDKIAANRELADVAQALLSARFSALQLDEDYGDQIRLDTYFELNPKCAKPQADEPTYLDMKNLPTSDMLVSDWDQRPAKSGTRFMNGDTLLARITPCLENRKVGYVDFLDDGEVALGSTEYIVFRARPGVPKELAFFLTTSSRFRATAMQHMVGTSGRQRLSAADVAGFTLRKIEDSKLAEWGADAAPLLKHLGSLRDENRTLASLREALLPRLMSGELRVRDRERLVENLI</sequence>
<dbReference type="Gene3D" id="3.90.220.20">
    <property type="entry name" value="DNA methylase specificity domains"/>
    <property type="match status" value="2"/>
</dbReference>
<dbReference type="GO" id="GO:0009035">
    <property type="term" value="F:type I site-specific deoxyribonuclease activity"/>
    <property type="evidence" value="ECO:0007669"/>
    <property type="project" value="UniProtKB-EC"/>
</dbReference>
<keyword evidence="2" id="KW-0680">Restriction system</keyword>
<dbReference type="AlphaFoldDB" id="A0A379M2M7"/>
<organism evidence="5 6">
    <name type="scientific">Rhodococcus gordoniae</name>
    <dbReference type="NCBI Taxonomy" id="223392"/>
    <lineage>
        <taxon>Bacteria</taxon>
        <taxon>Bacillati</taxon>
        <taxon>Actinomycetota</taxon>
        <taxon>Actinomycetes</taxon>
        <taxon>Mycobacteriales</taxon>
        <taxon>Nocardiaceae</taxon>
        <taxon>Rhodococcus</taxon>
    </lineage>
</organism>
<dbReference type="SUPFAM" id="SSF116734">
    <property type="entry name" value="DNA methylase specificity domain"/>
    <property type="match status" value="2"/>
</dbReference>
<proteinExistence type="inferred from homology"/>
<evidence type="ECO:0000256" key="2">
    <source>
        <dbReference type="ARBA" id="ARBA00022747"/>
    </source>
</evidence>
<dbReference type="InterPro" id="IPR052021">
    <property type="entry name" value="Type-I_RS_S_subunit"/>
</dbReference>
<dbReference type="GO" id="GO:0009307">
    <property type="term" value="P:DNA restriction-modification system"/>
    <property type="evidence" value="ECO:0007669"/>
    <property type="project" value="UniProtKB-KW"/>
</dbReference>
<dbReference type="EC" id="3.1.21.3" evidence="5"/>
<dbReference type="PANTHER" id="PTHR30408">
    <property type="entry name" value="TYPE-1 RESTRICTION ENZYME ECOKI SPECIFICITY PROTEIN"/>
    <property type="match status" value="1"/>
</dbReference>
<dbReference type="InterPro" id="IPR044946">
    <property type="entry name" value="Restrct_endonuc_typeI_TRD_sf"/>
</dbReference>
<comment type="similarity">
    <text evidence="1">Belongs to the type-I restriction system S methylase family.</text>
</comment>
<dbReference type="GO" id="GO:0003677">
    <property type="term" value="F:DNA binding"/>
    <property type="evidence" value="ECO:0007669"/>
    <property type="project" value="UniProtKB-KW"/>
</dbReference>
<dbReference type="EMBL" id="UGVI01000001">
    <property type="protein sequence ID" value="SUE15758.1"/>
    <property type="molecule type" value="Genomic_DNA"/>
</dbReference>
<keyword evidence="6" id="KW-1185">Reference proteome</keyword>
<dbReference type="Proteomes" id="UP000254569">
    <property type="component" value="Unassembled WGS sequence"/>
</dbReference>
<evidence type="ECO:0000259" key="4">
    <source>
        <dbReference type="Pfam" id="PF01420"/>
    </source>
</evidence>